<dbReference type="AlphaFoldDB" id="A0A8J2L4T6"/>
<dbReference type="OrthoDB" id="247542at2759"/>
<dbReference type="PANTHER" id="PTHR10794">
    <property type="entry name" value="ABHYDROLASE DOMAIN-CONTAINING PROTEIN"/>
    <property type="match status" value="1"/>
</dbReference>
<evidence type="ECO:0000313" key="3">
    <source>
        <dbReference type="EMBL" id="CAG7825577.1"/>
    </source>
</evidence>
<dbReference type="GO" id="GO:0051793">
    <property type="term" value="P:medium-chain fatty acid catabolic process"/>
    <property type="evidence" value="ECO:0007669"/>
    <property type="project" value="TreeGrafter"/>
</dbReference>
<keyword evidence="4" id="KW-1185">Reference proteome</keyword>
<dbReference type="GO" id="GO:0051792">
    <property type="term" value="P:medium-chain fatty acid biosynthetic process"/>
    <property type="evidence" value="ECO:0007669"/>
    <property type="project" value="TreeGrafter"/>
</dbReference>
<dbReference type="InterPro" id="IPR022742">
    <property type="entry name" value="Hydrolase_4"/>
</dbReference>
<keyword evidence="1" id="KW-0812">Transmembrane</keyword>
<sequence>MEFNNLVYLASAASTITAILATYFYLRASHSQEYKGYTSHGSADKKPTICTSNKKLRNFLESHVPALFEKYSPSWLFWEGRLQSIMGLALRLPESKKLPYMREIFQLSDGGELGLDYLDPPEGLGVQGSKGRKKKANRKLLVLLLPGLTSSSQTSYVKSVALAITHAGATVVVLNNRGLGGVPLKTPRTYCASKPDDAREVIAHLKKKYPCTRLMAVGTSLGGILLCQYLINYAQEAKQTLIAALVISICWDPMSGTTNLEKPFVNKYIMNYNLTQNLRSLAAKYRKILEERNCWDFNKVLKSRTLREFDAHFTAPQFGYESVMDYYKDASVIDNIDKFPIPVFGFNAYDDPLQPGDRKS</sequence>
<name>A0A8J2L4T6_9HEXA</name>
<dbReference type="PANTHER" id="PTHR10794:SF63">
    <property type="entry name" value="ALPHA_BETA HYDROLASE 1, ISOFORM A"/>
    <property type="match status" value="1"/>
</dbReference>
<gene>
    <name evidence="3" type="ORF">AFUS01_LOCUS35680</name>
</gene>
<dbReference type="InterPro" id="IPR012020">
    <property type="entry name" value="ABHD4"/>
</dbReference>
<dbReference type="InterPro" id="IPR050960">
    <property type="entry name" value="AB_hydrolase_4_sf"/>
</dbReference>
<comment type="caution">
    <text evidence="3">The sequence shown here is derived from an EMBL/GenBank/DDBJ whole genome shotgun (WGS) entry which is preliminary data.</text>
</comment>
<feature type="transmembrane region" description="Helical" evidence="1">
    <location>
        <begin position="6"/>
        <end position="26"/>
    </location>
</feature>
<dbReference type="GO" id="GO:0008126">
    <property type="term" value="F:acetylesterase activity"/>
    <property type="evidence" value="ECO:0007669"/>
    <property type="project" value="TreeGrafter"/>
</dbReference>
<dbReference type="EMBL" id="CAJVCH010536768">
    <property type="protein sequence ID" value="CAG7825577.1"/>
    <property type="molecule type" value="Genomic_DNA"/>
</dbReference>
<dbReference type="Pfam" id="PF12146">
    <property type="entry name" value="Hydrolase_4"/>
    <property type="match status" value="1"/>
</dbReference>
<evidence type="ECO:0000259" key="2">
    <source>
        <dbReference type="Pfam" id="PF12146"/>
    </source>
</evidence>
<organism evidence="3 4">
    <name type="scientific">Allacma fusca</name>
    <dbReference type="NCBI Taxonomy" id="39272"/>
    <lineage>
        <taxon>Eukaryota</taxon>
        <taxon>Metazoa</taxon>
        <taxon>Ecdysozoa</taxon>
        <taxon>Arthropoda</taxon>
        <taxon>Hexapoda</taxon>
        <taxon>Collembola</taxon>
        <taxon>Symphypleona</taxon>
        <taxon>Sminthuridae</taxon>
        <taxon>Allacma</taxon>
    </lineage>
</organism>
<dbReference type="Proteomes" id="UP000708208">
    <property type="component" value="Unassembled WGS sequence"/>
</dbReference>
<dbReference type="GO" id="GO:0047372">
    <property type="term" value="F:monoacylglycerol lipase activity"/>
    <property type="evidence" value="ECO:0007669"/>
    <property type="project" value="TreeGrafter"/>
</dbReference>
<feature type="domain" description="Serine aminopeptidase S33" evidence="2">
    <location>
        <begin position="138"/>
        <end position="278"/>
    </location>
</feature>
<keyword evidence="1" id="KW-1133">Transmembrane helix</keyword>
<protein>
    <recommendedName>
        <fullName evidence="2">Serine aminopeptidase S33 domain-containing protein</fullName>
    </recommendedName>
</protein>
<evidence type="ECO:0000256" key="1">
    <source>
        <dbReference type="SAM" id="Phobius"/>
    </source>
</evidence>
<evidence type="ECO:0000313" key="4">
    <source>
        <dbReference type="Proteomes" id="UP000708208"/>
    </source>
</evidence>
<reference evidence="3" key="1">
    <citation type="submission" date="2021-06" db="EMBL/GenBank/DDBJ databases">
        <authorList>
            <person name="Hodson N. C."/>
            <person name="Mongue J. A."/>
            <person name="Jaron S. K."/>
        </authorList>
    </citation>
    <scope>NUCLEOTIDE SEQUENCE</scope>
</reference>
<proteinExistence type="predicted"/>
<keyword evidence="1" id="KW-0472">Membrane</keyword>
<dbReference type="PIRSF" id="PIRSF005211">
    <property type="entry name" value="Ab_hydro_YheT"/>
    <property type="match status" value="1"/>
</dbReference>
<accession>A0A8J2L4T6</accession>